<sequence length="682" mass="73383">MSPTPSHSVARSFLESRQAHAPQRRKFLSWLSGATTALAVPSLLSACGGGDSAGSSGDKEVPSDARTVTLAAVEAKSVDLDAQPMPAVDRLHALAAFMKADPAYTEVGVEETALCVWGVFADGRLHIIDSSSRPVPAPAVAEDASARAVAKAAAPVELPGAKPARLLHSFGNNFVGQDVVTRMSSWLTAQDYGVRSGREGDARLTTLRSVNGDGFFYINTHGGVKRTRENDPASPLFFSIQSSTLVDPALENLPEMRDDFANQRLTYYNAPNGVTSTSRDTRYGITVHFVERYWSFAPDSVVIINACNSANPRLASSFLNACLNKGAGVCLGWTEVVGDPAVYDAPAYLVDRLLGANQEHPEVPKQRPFAWDPVLAEMRREGRDASRHPETGGEARFFAQFRGTVQTLAPSIHHLEVDEFKGLLLVIGEFGSKRGTVRIGEHDAVIESWSRNEVRVRLAQPGESGSHGPVVVEVDKHTSNARWLTLWTLRMRLQQHSPGSTALRVAGTSTVFLRGDVAPVRDRPGQDPQKVRRYAAATGNSHFPLRAEGSFSGITWSGDMNYMGVPSSSPAQVLSCRALLDADAGVGAIGLALGHGPGDGFLQSISGIPDSRFGVNLGLLDGFERFPSTQDGIPDVPLMALRFAFAADYAIPARHFTDAAMALSIDWERVEPLSAPTPRDRI</sequence>
<evidence type="ECO:0000313" key="2">
    <source>
        <dbReference type="Proteomes" id="UP000297564"/>
    </source>
</evidence>
<name>A0A4Z0C2X6_9BURK</name>
<dbReference type="RefSeq" id="WP_135283431.1">
    <property type="nucleotide sequence ID" value="NZ_SMLL01000001.1"/>
</dbReference>
<proteinExistence type="predicted"/>
<evidence type="ECO:0000313" key="1">
    <source>
        <dbReference type="EMBL" id="TFZ04549.1"/>
    </source>
</evidence>
<dbReference type="AlphaFoldDB" id="A0A4Z0C2X6"/>
<keyword evidence="2" id="KW-1185">Reference proteome</keyword>
<gene>
    <name evidence="1" type="ORF">EZ242_02025</name>
</gene>
<protein>
    <submittedName>
        <fullName evidence="1">Uncharacterized protein</fullName>
    </submittedName>
</protein>
<reference evidence="1 2" key="1">
    <citation type="submission" date="2019-03" db="EMBL/GenBank/DDBJ databases">
        <title>Ramlibacter rhizophilus CCTCC AB2015357, whole genome shotgun sequence.</title>
        <authorList>
            <person name="Zhang X."/>
            <person name="Feng G."/>
            <person name="Zhu H."/>
        </authorList>
    </citation>
    <scope>NUCLEOTIDE SEQUENCE [LARGE SCALE GENOMIC DNA]</scope>
    <source>
        <strain evidence="1 2">CCTCC AB2015357</strain>
    </source>
</reference>
<dbReference type="Proteomes" id="UP000297564">
    <property type="component" value="Unassembled WGS sequence"/>
</dbReference>
<organism evidence="1 2">
    <name type="scientific">Ramlibacter rhizophilus</name>
    <dbReference type="NCBI Taxonomy" id="1781167"/>
    <lineage>
        <taxon>Bacteria</taxon>
        <taxon>Pseudomonadati</taxon>
        <taxon>Pseudomonadota</taxon>
        <taxon>Betaproteobacteria</taxon>
        <taxon>Burkholderiales</taxon>
        <taxon>Comamonadaceae</taxon>
        <taxon>Ramlibacter</taxon>
    </lineage>
</organism>
<dbReference type="OrthoDB" id="8893491at2"/>
<accession>A0A4Z0C2X6</accession>
<comment type="caution">
    <text evidence="1">The sequence shown here is derived from an EMBL/GenBank/DDBJ whole genome shotgun (WGS) entry which is preliminary data.</text>
</comment>
<dbReference type="EMBL" id="SMLL01000001">
    <property type="protein sequence ID" value="TFZ04549.1"/>
    <property type="molecule type" value="Genomic_DNA"/>
</dbReference>